<feature type="domain" description="EGF-like" evidence="5">
    <location>
        <begin position="348"/>
        <end position="380"/>
    </location>
</feature>
<feature type="chain" id="PRO_5018211872" evidence="4">
    <location>
        <begin position="17"/>
        <end position="729"/>
    </location>
</feature>
<keyword evidence="8" id="KW-1185">Reference proteome</keyword>
<organism evidence="7 8">
    <name type="scientific">Choiromyces venosus 120613-1</name>
    <dbReference type="NCBI Taxonomy" id="1336337"/>
    <lineage>
        <taxon>Eukaryota</taxon>
        <taxon>Fungi</taxon>
        <taxon>Dikarya</taxon>
        <taxon>Ascomycota</taxon>
        <taxon>Pezizomycotina</taxon>
        <taxon>Pezizomycetes</taxon>
        <taxon>Pezizales</taxon>
        <taxon>Tuberaceae</taxon>
        <taxon>Choiromyces</taxon>
    </lineage>
</organism>
<evidence type="ECO:0000259" key="5">
    <source>
        <dbReference type="PROSITE" id="PS50026"/>
    </source>
</evidence>
<dbReference type="PROSITE" id="PS50026">
    <property type="entry name" value="EGF_3"/>
    <property type="match status" value="1"/>
</dbReference>
<dbReference type="InterPro" id="IPR050969">
    <property type="entry name" value="Dev_Signal_Modulators"/>
</dbReference>
<keyword evidence="3" id="KW-0245">EGF-like domain</keyword>
<reference evidence="7 8" key="1">
    <citation type="journal article" date="2018" name="Nat. Ecol. Evol.">
        <title>Pezizomycetes genomes reveal the molecular basis of ectomycorrhizal truffle lifestyle.</title>
        <authorList>
            <person name="Murat C."/>
            <person name="Payen T."/>
            <person name="Noel B."/>
            <person name="Kuo A."/>
            <person name="Morin E."/>
            <person name="Chen J."/>
            <person name="Kohler A."/>
            <person name="Krizsan K."/>
            <person name="Balestrini R."/>
            <person name="Da Silva C."/>
            <person name="Montanini B."/>
            <person name="Hainaut M."/>
            <person name="Levati E."/>
            <person name="Barry K.W."/>
            <person name="Belfiori B."/>
            <person name="Cichocki N."/>
            <person name="Clum A."/>
            <person name="Dockter R.B."/>
            <person name="Fauchery L."/>
            <person name="Guy J."/>
            <person name="Iotti M."/>
            <person name="Le Tacon F."/>
            <person name="Lindquist E.A."/>
            <person name="Lipzen A."/>
            <person name="Malagnac F."/>
            <person name="Mello A."/>
            <person name="Molinier V."/>
            <person name="Miyauchi S."/>
            <person name="Poulain J."/>
            <person name="Riccioni C."/>
            <person name="Rubini A."/>
            <person name="Sitrit Y."/>
            <person name="Splivallo R."/>
            <person name="Traeger S."/>
            <person name="Wang M."/>
            <person name="Zifcakova L."/>
            <person name="Wipf D."/>
            <person name="Zambonelli A."/>
            <person name="Paolocci F."/>
            <person name="Nowrousian M."/>
            <person name="Ottonello S."/>
            <person name="Baldrian P."/>
            <person name="Spatafora J.W."/>
            <person name="Henrissat B."/>
            <person name="Nagy L.G."/>
            <person name="Aury J.M."/>
            <person name="Wincker P."/>
            <person name="Grigoriev I.V."/>
            <person name="Bonfante P."/>
            <person name="Martin F.M."/>
        </authorList>
    </citation>
    <scope>NUCLEOTIDE SEQUENCE [LARGE SCALE GENOMIC DNA]</scope>
    <source>
        <strain evidence="7 8">120613-1</strain>
    </source>
</reference>
<evidence type="ECO:0000256" key="2">
    <source>
        <dbReference type="ARBA" id="ARBA00023157"/>
    </source>
</evidence>
<dbReference type="InterPro" id="IPR000742">
    <property type="entry name" value="EGF"/>
</dbReference>
<feature type="signal peptide" evidence="4">
    <location>
        <begin position="1"/>
        <end position="16"/>
    </location>
</feature>
<evidence type="ECO:0000313" key="8">
    <source>
        <dbReference type="Proteomes" id="UP000276215"/>
    </source>
</evidence>
<dbReference type="STRING" id="1336337.A0A3N4K4A8"/>
<dbReference type="InterPro" id="IPR003431">
    <property type="entry name" value="B-propeller_Phytase"/>
</dbReference>
<evidence type="ECO:0000256" key="4">
    <source>
        <dbReference type="SAM" id="SignalP"/>
    </source>
</evidence>
<sequence length="729" mass="78731">MRFLTIAAFFAAAALAAEVKFSVDKVTPSIDSGKPVFSYSDDPFLIGNDGGPTGGFAVWEFENGELKEVERKDTGRTKLVEVIYLFEEYYEMIVTLSISDSILRFFGEDGKQIDGEVKIWGDYSSWCFWRSESKKQYFYLFGKGAARLFLVRGKKNSVEVLEVQAFQVPIEASTCTVSSITASESTAPPGPIDQLGKLSDEVVGLSLYIGNKKSEYLLVALPESLEIYRYTTSKLTLLVTATFSEEMELGDIAVYQSKTDAYPDGAISYAMETDTGKAFGISSLTPLFTALSVKPNTSFDPSKQSCKTCTPKVNPISCPRVRDCSTQGFCTSSTSCSCFSGFSGATCATITCTNNCFSHGKCVAANECECRPPWGGPDCSFLMVEAAYETDQNGGDGDDPAIWIAPGKTNNGSSRIITTTKSELGSGFGVFDLTGKKLQTFPAEEPNNVDVLYGVKVGNRMVDLAVAACRGDNTICMLEISPSGELISIPGGAQSTTVEDYEVYGSCVYQSSKTNKQYIFVNSKTSEYLQFELTSTPSGSLQTTLVRRFQGGSGGQVEGCVADNQNDYIFIGEEPFGLWRFDVEPNSTTPGFLIDSVGGKLYADVEGVTLVYGKTAMEGFVLVSCQGLSSYNVYKRAPPHEYVMTFSIQAGKVDRVTNTDGITAVGTALGEFEAGLVVVHDDVNENSDGSIQAEASFKLVGLGDILGADVIKSLGLMDNVDTEWDPRIV</sequence>
<keyword evidence="1 4" id="KW-0732">Signal</keyword>
<protein>
    <submittedName>
        <fullName evidence="7">Thermostable phytase</fullName>
    </submittedName>
</protein>
<evidence type="ECO:0000256" key="1">
    <source>
        <dbReference type="ARBA" id="ARBA00022729"/>
    </source>
</evidence>
<gene>
    <name evidence="7" type="ORF">L873DRAFT_1785601</name>
</gene>
<proteinExistence type="predicted"/>
<dbReference type="SUPFAM" id="SSF50956">
    <property type="entry name" value="Thermostable phytase (3-phytase)"/>
    <property type="match status" value="2"/>
</dbReference>
<dbReference type="PANTHER" id="PTHR14949">
    <property type="entry name" value="EGF-LIKE-DOMAIN, MULTIPLE 7, 8"/>
    <property type="match status" value="1"/>
</dbReference>
<dbReference type="EMBL" id="ML120353">
    <property type="protein sequence ID" value="RPB05384.1"/>
    <property type="molecule type" value="Genomic_DNA"/>
</dbReference>
<dbReference type="Gene3D" id="2.120.10.30">
    <property type="entry name" value="TolB, C-terminal domain"/>
    <property type="match status" value="2"/>
</dbReference>
<dbReference type="AlphaFoldDB" id="A0A3N4K4A8"/>
<dbReference type="InterPro" id="IPR011042">
    <property type="entry name" value="6-blade_b-propeller_TolB-like"/>
</dbReference>
<dbReference type="PANTHER" id="PTHR14949:SF56">
    <property type="entry name" value="EGF-LIKE-DOMAIN, MULTIPLE 7"/>
    <property type="match status" value="1"/>
</dbReference>
<evidence type="ECO:0000256" key="3">
    <source>
        <dbReference type="PROSITE-ProRule" id="PRU00076"/>
    </source>
</evidence>
<dbReference type="OrthoDB" id="10045365at2759"/>
<dbReference type="Pfam" id="PF02333">
    <property type="entry name" value="Phytase"/>
    <property type="match status" value="1"/>
</dbReference>
<feature type="disulfide bond" evidence="3">
    <location>
        <begin position="352"/>
        <end position="362"/>
    </location>
</feature>
<name>A0A3N4K4A8_9PEZI</name>
<dbReference type="PROSITE" id="PS01186">
    <property type="entry name" value="EGF_2"/>
    <property type="match status" value="1"/>
</dbReference>
<dbReference type="SMART" id="SM00181">
    <property type="entry name" value="EGF"/>
    <property type="match status" value="2"/>
</dbReference>
<accession>A0A3N4K4A8</accession>
<comment type="caution">
    <text evidence="3">Lacks conserved residue(s) required for the propagation of feature annotation.</text>
</comment>
<dbReference type="GO" id="GO:0016158">
    <property type="term" value="F:inositol hexakisphosphate 3-phosphatase activity"/>
    <property type="evidence" value="ECO:0007669"/>
    <property type="project" value="InterPro"/>
</dbReference>
<feature type="disulfide bond" evidence="3">
    <location>
        <begin position="370"/>
        <end position="379"/>
    </location>
</feature>
<feature type="domain" description="BPP" evidence="6">
    <location>
        <begin position="374"/>
        <end position="710"/>
    </location>
</feature>
<evidence type="ECO:0000313" key="7">
    <source>
        <dbReference type="EMBL" id="RPB05384.1"/>
    </source>
</evidence>
<keyword evidence="2 3" id="KW-1015">Disulfide bond</keyword>
<dbReference type="Gene3D" id="2.10.25.10">
    <property type="entry name" value="Laminin"/>
    <property type="match status" value="1"/>
</dbReference>
<dbReference type="PROSITE" id="PS51662">
    <property type="entry name" value="BP_PHYTASE"/>
    <property type="match status" value="1"/>
</dbReference>
<dbReference type="Proteomes" id="UP000276215">
    <property type="component" value="Unassembled WGS sequence"/>
</dbReference>
<evidence type="ECO:0000259" key="6">
    <source>
        <dbReference type="PROSITE" id="PS51662"/>
    </source>
</evidence>
<dbReference type="PROSITE" id="PS00022">
    <property type="entry name" value="EGF_1"/>
    <property type="match status" value="1"/>
</dbReference>